<feature type="compositionally biased region" description="Polar residues" evidence="1">
    <location>
        <begin position="42"/>
        <end position="63"/>
    </location>
</feature>
<dbReference type="Proteomes" id="UP000651452">
    <property type="component" value="Unassembled WGS sequence"/>
</dbReference>
<feature type="compositionally biased region" description="Basic and acidic residues" evidence="1">
    <location>
        <begin position="220"/>
        <end position="230"/>
    </location>
</feature>
<protein>
    <submittedName>
        <fullName evidence="2">Uncharacterized protein</fullName>
    </submittedName>
</protein>
<proteinExistence type="predicted"/>
<reference evidence="2" key="1">
    <citation type="submission" date="2018-12" db="EMBL/GenBank/DDBJ databases">
        <authorList>
            <person name="Syme R.A."/>
            <person name="Farfan-Caceres L."/>
            <person name="Lichtenzveig J."/>
        </authorList>
    </citation>
    <scope>NUCLEOTIDE SEQUENCE</scope>
    <source>
        <strain evidence="2">Al4</strain>
    </source>
</reference>
<reference evidence="2" key="2">
    <citation type="submission" date="2020-09" db="EMBL/GenBank/DDBJ databases">
        <title>Reference genome assembly for Australian Ascochyta lentis isolate Al4.</title>
        <authorList>
            <person name="Lee R.C."/>
            <person name="Farfan-Caceres L.M."/>
            <person name="Debler J.W."/>
            <person name="Williams A.H."/>
            <person name="Henares B.M."/>
        </authorList>
    </citation>
    <scope>NUCLEOTIDE SEQUENCE</scope>
    <source>
        <strain evidence="2">Al4</strain>
    </source>
</reference>
<dbReference type="EMBL" id="RZGK01000024">
    <property type="protein sequence ID" value="KAF9690456.1"/>
    <property type="molecule type" value="Genomic_DNA"/>
</dbReference>
<feature type="region of interest" description="Disordered" evidence="1">
    <location>
        <begin position="160"/>
        <end position="257"/>
    </location>
</feature>
<feature type="region of interest" description="Disordered" evidence="1">
    <location>
        <begin position="42"/>
        <end position="70"/>
    </location>
</feature>
<gene>
    <name evidence="2" type="ORF">EKO04_011597</name>
</gene>
<accession>A0A8H7MBB6</accession>
<organism evidence="2 3">
    <name type="scientific">Ascochyta lentis</name>
    <dbReference type="NCBI Taxonomy" id="205686"/>
    <lineage>
        <taxon>Eukaryota</taxon>
        <taxon>Fungi</taxon>
        <taxon>Dikarya</taxon>
        <taxon>Ascomycota</taxon>
        <taxon>Pezizomycotina</taxon>
        <taxon>Dothideomycetes</taxon>
        <taxon>Pleosporomycetidae</taxon>
        <taxon>Pleosporales</taxon>
        <taxon>Pleosporineae</taxon>
        <taxon>Didymellaceae</taxon>
        <taxon>Ascochyta</taxon>
    </lineage>
</organism>
<evidence type="ECO:0000313" key="3">
    <source>
        <dbReference type="Proteomes" id="UP000651452"/>
    </source>
</evidence>
<sequence length="380" mass="41719">MRTCQGTTKTGSRCGNWATHCLPDESKTTRCFHHQKQSVSFDETNIAKSSQAQRAPNASSSRRNPAHQDVCLPAFGHQPDHRSTMPTESQNVTAPSVTLVAKNSSKETVDTNTAAAPQTSITPSRQRKPPSRLIPDFEALDLIDGPSGIKVAKRKAPPHIGEDYFKKGKYPLSQKGPRTANKEPNTGYAELDAGIPEPIRSLDDTEPSELQATKQLPARAQHDSPSDQQRRNRPQSSTPTQHGPVKAPHTEEPSTNIDAREVLTQLGQMLRPYIFTPDKSQLLADNNTYANLSIDDEISNSLDNIAGSFTAEAFLADAKVLKKLVKHYTSVLKEQGSFVSRHGKRIAITEGQIDILTARLDVLEQQQKEGKTKEHGIIIG</sequence>
<dbReference type="AlphaFoldDB" id="A0A8H7MBB6"/>
<feature type="region of interest" description="Disordered" evidence="1">
    <location>
        <begin position="103"/>
        <end position="132"/>
    </location>
</feature>
<comment type="caution">
    <text evidence="2">The sequence shown here is derived from an EMBL/GenBank/DDBJ whole genome shotgun (WGS) entry which is preliminary data.</text>
</comment>
<evidence type="ECO:0000313" key="2">
    <source>
        <dbReference type="EMBL" id="KAF9690456.1"/>
    </source>
</evidence>
<keyword evidence="3" id="KW-1185">Reference proteome</keyword>
<feature type="compositionally biased region" description="Polar residues" evidence="1">
    <location>
        <begin position="110"/>
        <end position="124"/>
    </location>
</feature>
<evidence type="ECO:0000256" key="1">
    <source>
        <dbReference type="SAM" id="MobiDB-lite"/>
    </source>
</evidence>
<name>A0A8H7MBB6_9PLEO</name>